<evidence type="ECO:0000256" key="9">
    <source>
        <dbReference type="PROSITE-ProRule" id="PRU00023"/>
    </source>
</evidence>
<name>A0ABM1M2G8_NICVS</name>
<feature type="repeat" description="ANK" evidence="9">
    <location>
        <begin position="90"/>
        <end position="122"/>
    </location>
</feature>
<dbReference type="SUPFAM" id="SSF144232">
    <property type="entry name" value="HIT/MYND zinc finger-like"/>
    <property type="match status" value="1"/>
</dbReference>
<proteinExistence type="predicted"/>
<evidence type="ECO:0000259" key="12">
    <source>
        <dbReference type="PROSITE" id="PS50865"/>
    </source>
</evidence>
<feature type="repeat" description="ANK" evidence="9">
    <location>
        <begin position="56"/>
        <end position="88"/>
    </location>
</feature>
<evidence type="ECO:0000256" key="5">
    <source>
        <dbReference type="ARBA" id="ARBA00022833"/>
    </source>
</evidence>
<dbReference type="InterPro" id="IPR002110">
    <property type="entry name" value="Ankyrin_rpt"/>
</dbReference>
<feature type="region of interest" description="Disordered" evidence="11">
    <location>
        <begin position="1"/>
        <end position="20"/>
    </location>
</feature>
<dbReference type="PROSITE" id="PS50088">
    <property type="entry name" value="ANK_REPEAT"/>
    <property type="match status" value="2"/>
</dbReference>
<keyword evidence="5" id="KW-0862">Zinc</keyword>
<organism evidence="13 14">
    <name type="scientific">Nicrophorus vespilloides</name>
    <name type="common">Boreal carrion beetle</name>
    <dbReference type="NCBI Taxonomy" id="110193"/>
    <lineage>
        <taxon>Eukaryota</taxon>
        <taxon>Metazoa</taxon>
        <taxon>Ecdysozoa</taxon>
        <taxon>Arthropoda</taxon>
        <taxon>Hexapoda</taxon>
        <taxon>Insecta</taxon>
        <taxon>Pterygota</taxon>
        <taxon>Neoptera</taxon>
        <taxon>Endopterygota</taxon>
        <taxon>Coleoptera</taxon>
        <taxon>Polyphaga</taxon>
        <taxon>Staphyliniformia</taxon>
        <taxon>Silphidae</taxon>
        <taxon>Nicrophorinae</taxon>
        <taxon>Nicrophorus</taxon>
    </lineage>
</organism>
<evidence type="ECO:0000256" key="11">
    <source>
        <dbReference type="SAM" id="MobiDB-lite"/>
    </source>
</evidence>
<dbReference type="PANTHER" id="PTHR24150">
    <property type="entry name" value="ANKYRIN REPEAT AND MYND DOMAIN-CONTAINING PROTEIN 2"/>
    <property type="match status" value="1"/>
</dbReference>
<keyword evidence="13" id="KW-1185">Reference proteome</keyword>
<dbReference type="Gene3D" id="6.10.140.2220">
    <property type="match status" value="1"/>
</dbReference>
<dbReference type="RefSeq" id="XP_017768768.1">
    <property type="nucleotide sequence ID" value="XM_017913279.1"/>
</dbReference>
<evidence type="ECO:0000256" key="6">
    <source>
        <dbReference type="ARBA" id="ARBA00023043"/>
    </source>
</evidence>
<dbReference type="SUPFAM" id="SSF48403">
    <property type="entry name" value="Ankyrin repeat"/>
    <property type="match status" value="1"/>
</dbReference>
<dbReference type="PANTHER" id="PTHR24150:SF8">
    <property type="entry name" value="ANKYRIN REPEAT AND MYND DOMAIN-CONTAINING PROTEIN 2"/>
    <property type="match status" value="1"/>
</dbReference>
<accession>A0ABM1M2G8</accession>
<keyword evidence="6 9" id="KW-0040">ANK repeat</keyword>
<evidence type="ECO:0000256" key="8">
    <source>
        <dbReference type="ARBA" id="ARBA00023273"/>
    </source>
</evidence>
<feature type="compositionally biased region" description="Polar residues" evidence="11">
    <location>
        <begin position="1"/>
        <end position="17"/>
    </location>
</feature>
<keyword evidence="8" id="KW-0966">Cell projection</keyword>
<evidence type="ECO:0000313" key="14">
    <source>
        <dbReference type="RefSeq" id="XP_017768768.1"/>
    </source>
</evidence>
<dbReference type="Pfam" id="PF01753">
    <property type="entry name" value="zf-MYND"/>
    <property type="match status" value="1"/>
</dbReference>
<dbReference type="PROSITE" id="PS50297">
    <property type="entry name" value="ANK_REP_REGION"/>
    <property type="match status" value="2"/>
</dbReference>
<keyword evidence="2" id="KW-0479">Metal-binding</keyword>
<keyword evidence="7" id="KW-0969">Cilium</keyword>
<dbReference type="Pfam" id="PF12796">
    <property type="entry name" value="Ank_2"/>
    <property type="match status" value="1"/>
</dbReference>
<evidence type="ECO:0000256" key="1">
    <source>
        <dbReference type="ARBA" id="ARBA00004138"/>
    </source>
</evidence>
<evidence type="ECO:0000256" key="10">
    <source>
        <dbReference type="PROSITE-ProRule" id="PRU00134"/>
    </source>
</evidence>
<evidence type="ECO:0000256" key="2">
    <source>
        <dbReference type="ARBA" id="ARBA00022723"/>
    </source>
</evidence>
<dbReference type="InterPro" id="IPR052452">
    <property type="entry name" value="Ankyrin-MYND_dom_contain_2"/>
</dbReference>
<feature type="domain" description="MYND-type" evidence="12">
    <location>
        <begin position="333"/>
        <end position="370"/>
    </location>
</feature>
<protein>
    <submittedName>
        <fullName evidence="14">Ankyrin repeat and MYND domain-containing protein 2</fullName>
    </submittedName>
</protein>
<keyword evidence="4 10" id="KW-0863">Zinc-finger</keyword>
<dbReference type="Gene3D" id="1.25.40.20">
    <property type="entry name" value="Ankyrin repeat-containing domain"/>
    <property type="match status" value="1"/>
</dbReference>
<evidence type="ECO:0000256" key="3">
    <source>
        <dbReference type="ARBA" id="ARBA00022737"/>
    </source>
</evidence>
<dbReference type="PROSITE" id="PS50865">
    <property type="entry name" value="ZF_MYND_2"/>
    <property type="match status" value="1"/>
</dbReference>
<reference evidence="14" key="1">
    <citation type="submission" date="2025-08" db="UniProtKB">
        <authorList>
            <consortium name="RefSeq"/>
        </authorList>
    </citation>
    <scope>IDENTIFICATION</scope>
    <source>
        <tissue evidence="14">Whole Larva</tissue>
    </source>
</reference>
<evidence type="ECO:0000313" key="13">
    <source>
        <dbReference type="Proteomes" id="UP000695000"/>
    </source>
</evidence>
<evidence type="ECO:0000256" key="4">
    <source>
        <dbReference type="ARBA" id="ARBA00022771"/>
    </source>
</evidence>
<gene>
    <name evidence="14" type="primary">LOC108556934</name>
</gene>
<dbReference type="GeneID" id="108556934"/>
<dbReference type="SMART" id="SM00248">
    <property type="entry name" value="ANK"/>
    <property type="match status" value="3"/>
</dbReference>
<comment type="subcellular location">
    <subcellularLocation>
        <location evidence="1">Cell projection</location>
        <location evidence="1">Cilium</location>
    </subcellularLocation>
</comment>
<dbReference type="Proteomes" id="UP000695000">
    <property type="component" value="Unplaced"/>
</dbReference>
<dbReference type="InterPro" id="IPR036770">
    <property type="entry name" value="Ankyrin_rpt-contain_sf"/>
</dbReference>
<sequence>MEKSMKTMTLEDSSNGPELTEPQAKIMKAIEDNNFPDFQQVLEENPKLDVNFLNQDKMTPLQQASYRCNADFVRLLIQRGADVNKCEHEHEYSALHFAALSGNIELVHVLLANGVKVNATNSINRTAAQMAAFVGYHHIVTTINNFIPKSDVDYYTVIHGQESAPHLDPELAENFYNFSLLYNLHPVNIAMSLQSYEGLLENVDEVRKVFQMMSEREMKRKESNEVLSFKFFYISYILGEISKLIKARKESNASEEKNFIELFSKKLLKCNKEGNMEYMEAFLKESIREFPYIDSTLFRQMVASLATDGAPSALSVITAAINGQRAFMDGCKCETCGEERPAKKCAKCKTVSYCDRECQRLHWFMHKKTCARMGAETITKNVDSREISSDLQGLLQGN</sequence>
<dbReference type="InterPro" id="IPR002893">
    <property type="entry name" value="Znf_MYND"/>
</dbReference>
<evidence type="ECO:0000256" key="7">
    <source>
        <dbReference type="ARBA" id="ARBA00023069"/>
    </source>
</evidence>
<keyword evidence="3" id="KW-0677">Repeat</keyword>